<keyword evidence="2" id="KW-1185">Reference proteome</keyword>
<gene>
    <name evidence="1" type="ORF">FA95DRAFT_1678485</name>
</gene>
<protein>
    <submittedName>
        <fullName evidence="1">APC amino acid permease</fullName>
    </submittedName>
</protein>
<dbReference type="Proteomes" id="UP000814033">
    <property type="component" value="Unassembled WGS sequence"/>
</dbReference>
<reference evidence="1" key="2">
    <citation type="journal article" date="2022" name="New Phytol.">
        <title>Evolutionary transition to the ectomycorrhizal habit in the genomes of a hyperdiverse lineage of mushroom-forming fungi.</title>
        <authorList>
            <person name="Looney B."/>
            <person name="Miyauchi S."/>
            <person name="Morin E."/>
            <person name="Drula E."/>
            <person name="Courty P.E."/>
            <person name="Kohler A."/>
            <person name="Kuo A."/>
            <person name="LaButti K."/>
            <person name="Pangilinan J."/>
            <person name="Lipzen A."/>
            <person name="Riley R."/>
            <person name="Andreopoulos W."/>
            <person name="He G."/>
            <person name="Johnson J."/>
            <person name="Nolan M."/>
            <person name="Tritt A."/>
            <person name="Barry K.W."/>
            <person name="Grigoriev I.V."/>
            <person name="Nagy L.G."/>
            <person name="Hibbett D."/>
            <person name="Henrissat B."/>
            <person name="Matheny P.B."/>
            <person name="Labbe J."/>
            <person name="Martin F.M."/>
        </authorList>
    </citation>
    <scope>NUCLEOTIDE SEQUENCE</scope>
    <source>
        <strain evidence="1">FP105234-sp</strain>
    </source>
</reference>
<accession>A0ACB8RVC6</accession>
<evidence type="ECO:0000313" key="1">
    <source>
        <dbReference type="EMBL" id="KAI0048204.1"/>
    </source>
</evidence>
<dbReference type="EMBL" id="MU275890">
    <property type="protein sequence ID" value="KAI0048204.1"/>
    <property type="molecule type" value="Genomic_DNA"/>
</dbReference>
<organism evidence="1 2">
    <name type="scientific">Auriscalpium vulgare</name>
    <dbReference type="NCBI Taxonomy" id="40419"/>
    <lineage>
        <taxon>Eukaryota</taxon>
        <taxon>Fungi</taxon>
        <taxon>Dikarya</taxon>
        <taxon>Basidiomycota</taxon>
        <taxon>Agaricomycotina</taxon>
        <taxon>Agaricomycetes</taxon>
        <taxon>Russulales</taxon>
        <taxon>Auriscalpiaceae</taxon>
        <taxon>Auriscalpium</taxon>
    </lineage>
</organism>
<evidence type="ECO:0000313" key="2">
    <source>
        <dbReference type="Proteomes" id="UP000814033"/>
    </source>
</evidence>
<name>A0ACB8RVC6_9AGAM</name>
<reference evidence="1" key="1">
    <citation type="submission" date="2021-02" db="EMBL/GenBank/DDBJ databases">
        <authorList>
            <consortium name="DOE Joint Genome Institute"/>
            <person name="Ahrendt S."/>
            <person name="Looney B.P."/>
            <person name="Miyauchi S."/>
            <person name="Morin E."/>
            <person name="Drula E."/>
            <person name="Courty P.E."/>
            <person name="Chicoki N."/>
            <person name="Fauchery L."/>
            <person name="Kohler A."/>
            <person name="Kuo A."/>
            <person name="Labutti K."/>
            <person name="Pangilinan J."/>
            <person name="Lipzen A."/>
            <person name="Riley R."/>
            <person name="Andreopoulos W."/>
            <person name="He G."/>
            <person name="Johnson J."/>
            <person name="Barry K.W."/>
            <person name="Grigoriev I.V."/>
            <person name="Nagy L."/>
            <person name="Hibbett D."/>
            <person name="Henrissat B."/>
            <person name="Matheny P.B."/>
            <person name="Labbe J."/>
            <person name="Martin F."/>
        </authorList>
    </citation>
    <scope>NUCLEOTIDE SEQUENCE</scope>
    <source>
        <strain evidence="1">FP105234-sp</strain>
    </source>
</reference>
<comment type="caution">
    <text evidence="1">The sequence shown here is derived from an EMBL/GenBank/DDBJ whole genome shotgun (WGS) entry which is preliminary data.</text>
</comment>
<sequence>MPNFQQDDDVLVSLGYKQELKRDFHLIELFGLVFCMIGVVPAIASVLVYALPNGGPAAMVWGWAGASVFLIFVALAMAELGSAMPTSGGLYYWTHRFSSPRFRNYLAWEVGYINTVAYVSGIAGIDWGCAIQIMAAVSIGTDLEFIPTTGQIYGVFCALLVCHATAASLPTRIIARIQSPYVVLNVLLLLGLLIAIPVATPSEFKNDASFALGNFTNLYRWTDGFAFILSFLAPLWVVGGFDASVHVSEEARNAQIAVPFTVVAATVSGCVLGWALNLVLAFHMGPDVVAVMSNQIGQPLATILFNSFGKKGTLCVWCFIVITQFMSGLGILTVSSRQNFAFSRDGAFPFSRYMYRLNPYTQTPVNSVWMAAFLASLLGLLAFAGPAAIGAVFTMSVIAQYISNSIPIVARFVGGREFKHGPFKLGIFGLPVAVVAVSWMTFMSIVLLFPTAPHPTSQTMNYSVVVVFGVIFLSSVYYFFPKYGGIHWFKGPVVTVEDEGVDSEDQRSGEKAPSTVNEKDL</sequence>
<proteinExistence type="predicted"/>